<dbReference type="PANTHER" id="PTHR43090:SF2">
    <property type="entry name" value="1-(5-PHOSPHORIBOSYL)-5-[(5-PHOSPHORIBOSYLAMINO)METHYLIDENEAMINO] IMIDAZOLE-4-CARBOXAMIDE ISOMERASE"/>
    <property type="match status" value="1"/>
</dbReference>
<dbReference type="NCBIfam" id="TIGR00007">
    <property type="entry name" value="1-(5-phosphoribosyl)-5-[(5-phosphoribosylamino)methylideneamino]imidazole-4-carboxamide isomerase"/>
    <property type="match status" value="1"/>
</dbReference>
<comment type="pathway">
    <text evidence="3 9 11">Amino-acid biosynthesis; L-histidine biosynthesis; L-histidine from 5-phospho-alpha-D-ribose 1-diphosphate: step 4/9.</text>
</comment>
<keyword evidence="7 9" id="KW-0368">Histidine biosynthesis</keyword>
<dbReference type="EC" id="5.3.1.16" evidence="9 11"/>
<feature type="active site" description="Proton donor" evidence="9">
    <location>
        <position position="129"/>
    </location>
</feature>
<comment type="catalytic activity">
    <reaction evidence="1 9 11">
        <text>1-(5-phospho-beta-D-ribosyl)-5-[(5-phospho-beta-D-ribosylamino)methylideneamino]imidazole-4-carboxamide = 5-[(5-phospho-1-deoxy-D-ribulos-1-ylimino)methylamino]-1-(5-phospho-beta-D-ribosyl)imidazole-4-carboxamide</text>
        <dbReference type="Rhea" id="RHEA:15469"/>
        <dbReference type="ChEBI" id="CHEBI:58435"/>
        <dbReference type="ChEBI" id="CHEBI:58525"/>
        <dbReference type="EC" id="5.3.1.16"/>
    </reaction>
</comment>
<comment type="subcellular location">
    <subcellularLocation>
        <location evidence="2 9 11">Cytoplasm</location>
    </subcellularLocation>
</comment>
<protein>
    <recommendedName>
        <fullName evidence="9 11">1-(5-phosphoribosyl)-5-[(5-phosphoribosylamino)methylideneamino] imidazole-4-carboxamide isomerase</fullName>
        <ecNumber evidence="9 11">5.3.1.16</ecNumber>
    </recommendedName>
    <alternativeName>
        <fullName evidence="9">Phosphoribosylformimino-5-aminoimidazole carboxamide ribotide isomerase</fullName>
    </alternativeName>
</protein>
<evidence type="ECO:0000313" key="13">
    <source>
        <dbReference type="Proteomes" id="UP000319384"/>
    </source>
</evidence>
<keyword evidence="8 9" id="KW-0413">Isomerase</keyword>
<dbReference type="CDD" id="cd04732">
    <property type="entry name" value="HisA"/>
    <property type="match status" value="1"/>
</dbReference>
<dbReference type="FunFam" id="3.20.20.70:FF:000009">
    <property type="entry name" value="1-(5-phosphoribosyl)-5-[(5-phosphoribosylamino)methylideneamino] imidazole-4-carboxamide isomerase"/>
    <property type="match status" value="1"/>
</dbReference>
<dbReference type="InterPro" id="IPR006062">
    <property type="entry name" value="His_biosynth"/>
</dbReference>
<dbReference type="Proteomes" id="UP000319384">
    <property type="component" value="Unassembled WGS sequence"/>
</dbReference>
<dbReference type="SUPFAM" id="SSF51366">
    <property type="entry name" value="Ribulose-phoshate binding barrel"/>
    <property type="match status" value="1"/>
</dbReference>
<evidence type="ECO:0000313" key="12">
    <source>
        <dbReference type="EMBL" id="RZO26338.1"/>
    </source>
</evidence>
<proteinExistence type="inferred from homology"/>
<name>A0A520MYN5_9GAMM</name>
<evidence type="ECO:0000256" key="2">
    <source>
        <dbReference type="ARBA" id="ARBA00004496"/>
    </source>
</evidence>
<dbReference type="InterPro" id="IPR013785">
    <property type="entry name" value="Aldolase_TIM"/>
</dbReference>
<comment type="similarity">
    <text evidence="4 9 10">Belongs to the HisA/HisF family.</text>
</comment>
<dbReference type="InterPro" id="IPR044524">
    <property type="entry name" value="Isoase_HisA-like"/>
</dbReference>
<evidence type="ECO:0000256" key="6">
    <source>
        <dbReference type="ARBA" id="ARBA00022605"/>
    </source>
</evidence>
<dbReference type="HAMAP" id="MF_01014">
    <property type="entry name" value="HisA"/>
    <property type="match status" value="1"/>
</dbReference>
<evidence type="ECO:0000256" key="7">
    <source>
        <dbReference type="ARBA" id="ARBA00023102"/>
    </source>
</evidence>
<accession>A0A520MYN5</accession>
<dbReference type="Gene3D" id="3.20.20.70">
    <property type="entry name" value="Aldolase class I"/>
    <property type="match status" value="1"/>
</dbReference>
<sequence>MKVLPAIDIKNGNCVRLKKGNFKNVKVYSDSPIEQANHFKNNGFDFIHIVDLDGALNGKRVNIKIIDEIINLGINVQLGGGIRSISDIKNLIDIGVQRVIVSTAAIENDNFLSEVLNKINEKNITLALDFRVINGIPFLASKGWTFQTKINLYEFIKNNMIENILATDINKDGLLSGPNLKIYKEMKKLFPDLNIIGSGGISSLEDIDSLSKININECVVGKAIYENKISLEELFNVD</sequence>
<dbReference type="InterPro" id="IPR006063">
    <property type="entry name" value="HisA_bact_arch"/>
</dbReference>
<dbReference type="PANTHER" id="PTHR43090">
    <property type="entry name" value="1-(5-PHOSPHORIBOSYL)-5-[(5-PHOSPHORIBOSYLAMINO)METHYLIDENEAMINO] IMIDAZOLE-4-CARBOXAMIDE ISOMERASE"/>
    <property type="match status" value="1"/>
</dbReference>
<evidence type="ECO:0000256" key="8">
    <source>
        <dbReference type="ARBA" id="ARBA00023235"/>
    </source>
</evidence>
<evidence type="ECO:0000256" key="5">
    <source>
        <dbReference type="ARBA" id="ARBA00022490"/>
    </source>
</evidence>
<comment type="caution">
    <text evidence="12">The sequence shown here is derived from an EMBL/GenBank/DDBJ whole genome shotgun (WGS) entry which is preliminary data.</text>
</comment>
<evidence type="ECO:0000256" key="3">
    <source>
        <dbReference type="ARBA" id="ARBA00005133"/>
    </source>
</evidence>
<evidence type="ECO:0000256" key="4">
    <source>
        <dbReference type="ARBA" id="ARBA00009667"/>
    </source>
</evidence>
<evidence type="ECO:0000256" key="1">
    <source>
        <dbReference type="ARBA" id="ARBA00000901"/>
    </source>
</evidence>
<dbReference type="InterPro" id="IPR011060">
    <property type="entry name" value="RibuloseP-bd_barrel"/>
</dbReference>
<dbReference type="GO" id="GO:0003949">
    <property type="term" value="F:1-(5-phosphoribosyl)-5-[(5-phosphoribosylamino)methylideneamino]imidazole-4-carboxamide isomerase activity"/>
    <property type="evidence" value="ECO:0007669"/>
    <property type="project" value="UniProtKB-UniRule"/>
</dbReference>
<gene>
    <name evidence="9 12" type="primary">hisA</name>
    <name evidence="12" type="ORF">EVA95_02285</name>
</gene>
<dbReference type="AlphaFoldDB" id="A0A520MYN5"/>
<evidence type="ECO:0000256" key="10">
    <source>
        <dbReference type="RuleBase" id="RU003657"/>
    </source>
</evidence>
<evidence type="ECO:0000256" key="11">
    <source>
        <dbReference type="RuleBase" id="RU003658"/>
    </source>
</evidence>
<dbReference type="Pfam" id="PF00977">
    <property type="entry name" value="His_biosynth"/>
    <property type="match status" value="1"/>
</dbReference>
<dbReference type="GO" id="GO:0000105">
    <property type="term" value="P:L-histidine biosynthetic process"/>
    <property type="evidence" value="ECO:0007669"/>
    <property type="project" value="UniProtKB-UniRule"/>
</dbReference>
<reference evidence="12 13" key="1">
    <citation type="submission" date="2019-02" db="EMBL/GenBank/DDBJ databases">
        <title>Prokaryotic population dynamics and viral predation in marine succession experiment using metagenomics: the confinement effect.</title>
        <authorList>
            <person name="Haro-Moreno J.M."/>
            <person name="Rodriguez-Valera F."/>
            <person name="Lopez-Perez M."/>
        </authorList>
    </citation>
    <scope>NUCLEOTIDE SEQUENCE [LARGE SCALE GENOMIC DNA]</scope>
    <source>
        <strain evidence="12">MED-G162</strain>
    </source>
</reference>
<dbReference type="GO" id="GO:0000162">
    <property type="term" value="P:L-tryptophan biosynthetic process"/>
    <property type="evidence" value="ECO:0007669"/>
    <property type="project" value="TreeGrafter"/>
</dbReference>
<keyword evidence="5 9" id="KW-0963">Cytoplasm</keyword>
<dbReference type="InterPro" id="IPR023016">
    <property type="entry name" value="HisA/PriA"/>
</dbReference>
<dbReference type="UniPathway" id="UPA00031">
    <property type="reaction ID" value="UER00009"/>
</dbReference>
<feature type="active site" description="Proton acceptor" evidence="9">
    <location>
        <position position="8"/>
    </location>
</feature>
<keyword evidence="6 9" id="KW-0028">Amino-acid biosynthesis</keyword>
<evidence type="ECO:0000256" key="9">
    <source>
        <dbReference type="HAMAP-Rule" id="MF_01014"/>
    </source>
</evidence>
<dbReference type="EMBL" id="SHBH01000014">
    <property type="protein sequence ID" value="RZO26338.1"/>
    <property type="molecule type" value="Genomic_DNA"/>
</dbReference>
<dbReference type="GO" id="GO:0005737">
    <property type="term" value="C:cytoplasm"/>
    <property type="evidence" value="ECO:0007669"/>
    <property type="project" value="UniProtKB-SubCell"/>
</dbReference>
<organism evidence="12 13">
    <name type="scientific">SAR86 cluster bacterium</name>
    <dbReference type="NCBI Taxonomy" id="2030880"/>
    <lineage>
        <taxon>Bacteria</taxon>
        <taxon>Pseudomonadati</taxon>
        <taxon>Pseudomonadota</taxon>
        <taxon>Gammaproteobacteria</taxon>
        <taxon>SAR86 cluster</taxon>
    </lineage>
</organism>